<gene>
    <name evidence="1" type="ORF">ES332_D01G138000v1</name>
</gene>
<sequence length="62" mass="7061">MYRFISSLSNLFSWGVILFLEYRQGTQSLSGGLLLNMLTRNSCTSLLPSLSLKIIQKVKKHQ</sequence>
<dbReference type="EMBL" id="CM017623">
    <property type="protein sequence ID" value="TYH87714.1"/>
    <property type="molecule type" value="Genomic_DNA"/>
</dbReference>
<evidence type="ECO:0000313" key="2">
    <source>
        <dbReference type="Proteomes" id="UP000322667"/>
    </source>
</evidence>
<proteinExistence type="predicted"/>
<evidence type="ECO:0000313" key="1">
    <source>
        <dbReference type="EMBL" id="TYH87714.1"/>
    </source>
</evidence>
<accession>A0A5D2M8V9</accession>
<reference evidence="1 2" key="1">
    <citation type="submission" date="2019-07" db="EMBL/GenBank/DDBJ databases">
        <title>WGS assembly of Gossypium tomentosum.</title>
        <authorList>
            <person name="Chen Z.J."/>
            <person name="Sreedasyam A."/>
            <person name="Ando A."/>
            <person name="Song Q."/>
            <person name="De L."/>
            <person name="Hulse-Kemp A."/>
            <person name="Ding M."/>
            <person name="Ye W."/>
            <person name="Kirkbride R."/>
            <person name="Jenkins J."/>
            <person name="Plott C."/>
            <person name="Lovell J."/>
            <person name="Lin Y.-M."/>
            <person name="Vaughn R."/>
            <person name="Liu B."/>
            <person name="Li W."/>
            <person name="Simpson S."/>
            <person name="Scheffler B."/>
            <person name="Saski C."/>
            <person name="Grover C."/>
            <person name="Hu G."/>
            <person name="Conover J."/>
            <person name="Carlson J."/>
            <person name="Shu S."/>
            <person name="Boston L."/>
            <person name="Williams M."/>
            <person name="Peterson D."/>
            <person name="Mcgee K."/>
            <person name="Jones D."/>
            <person name="Wendel J."/>
            <person name="Stelly D."/>
            <person name="Grimwood J."/>
            <person name="Schmutz J."/>
        </authorList>
    </citation>
    <scope>NUCLEOTIDE SEQUENCE [LARGE SCALE GENOMIC DNA]</scope>
    <source>
        <strain evidence="1">7179.01</strain>
    </source>
</reference>
<keyword evidence="2" id="KW-1185">Reference proteome</keyword>
<protein>
    <submittedName>
        <fullName evidence="1">Uncharacterized protein</fullName>
    </submittedName>
</protein>
<name>A0A5D2M8V9_GOSTO</name>
<dbReference type="Proteomes" id="UP000322667">
    <property type="component" value="Chromosome D01"/>
</dbReference>
<organism evidence="1 2">
    <name type="scientific">Gossypium tomentosum</name>
    <name type="common">Hawaiian cotton</name>
    <name type="synonym">Gossypium sandvicense</name>
    <dbReference type="NCBI Taxonomy" id="34277"/>
    <lineage>
        <taxon>Eukaryota</taxon>
        <taxon>Viridiplantae</taxon>
        <taxon>Streptophyta</taxon>
        <taxon>Embryophyta</taxon>
        <taxon>Tracheophyta</taxon>
        <taxon>Spermatophyta</taxon>
        <taxon>Magnoliopsida</taxon>
        <taxon>eudicotyledons</taxon>
        <taxon>Gunneridae</taxon>
        <taxon>Pentapetalae</taxon>
        <taxon>rosids</taxon>
        <taxon>malvids</taxon>
        <taxon>Malvales</taxon>
        <taxon>Malvaceae</taxon>
        <taxon>Malvoideae</taxon>
        <taxon>Gossypium</taxon>
    </lineage>
</organism>
<dbReference type="AlphaFoldDB" id="A0A5D2M8V9"/>